<dbReference type="Proteomes" id="UP000007014">
    <property type="component" value="Chromosome 12"/>
</dbReference>
<dbReference type="OMA" id="GYLHHVL"/>
<name>M1VDA3_CYAM1</name>
<dbReference type="EMBL" id="AP006494">
    <property type="protein sequence ID" value="BAM80717.1"/>
    <property type="molecule type" value="Genomic_DNA"/>
</dbReference>
<dbReference type="InterPro" id="IPR009016">
    <property type="entry name" value="Fe_hydrogenase"/>
</dbReference>
<dbReference type="GeneID" id="16994824"/>
<reference evidence="3 4" key="2">
    <citation type="journal article" date="2007" name="BMC Biol.">
        <title>A 100%-complete sequence reveals unusually simple genomic features in the hot-spring red alga Cyanidioschyzon merolae.</title>
        <authorList>
            <person name="Nozaki H."/>
            <person name="Takano H."/>
            <person name="Misumi O."/>
            <person name="Terasawa K."/>
            <person name="Matsuzaki M."/>
            <person name="Maruyama S."/>
            <person name="Nishida K."/>
            <person name="Yagisawa F."/>
            <person name="Yoshida Y."/>
            <person name="Fujiwara T."/>
            <person name="Takio S."/>
            <person name="Tamura K."/>
            <person name="Chung S.J."/>
            <person name="Nakamura S."/>
            <person name="Kuroiwa H."/>
            <person name="Tanaka K."/>
            <person name="Sato N."/>
            <person name="Kuroiwa T."/>
        </authorList>
    </citation>
    <scope>NUCLEOTIDE SEQUENCE [LARGE SCALE GENOMIC DNA]</scope>
    <source>
        <strain evidence="3 4">10D</strain>
    </source>
</reference>
<dbReference type="Gene3D" id="3.40.950.10">
    <property type="entry name" value="Fe-only Hydrogenase (Larger Subunit), Chain L, domain 3"/>
    <property type="match status" value="1"/>
</dbReference>
<gene>
    <name evidence="3" type="ORF">CYME_CML104C</name>
</gene>
<dbReference type="SUPFAM" id="SSF53920">
    <property type="entry name" value="Fe-only hydrogenase"/>
    <property type="match status" value="1"/>
</dbReference>
<evidence type="ECO:0000313" key="3">
    <source>
        <dbReference type="EMBL" id="BAM80717.1"/>
    </source>
</evidence>
<feature type="domain" description="Iron hydrogenase large subunit C-terminal" evidence="2">
    <location>
        <begin position="108"/>
        <end position="412"/>
    </location>
</feature>
<comment type="similarity">
    <text evidence="1">Belongs to the NARF family.</text>
</comment>
<reference evidence="3 4" key="1">
    <citation type="journal article" date="2004" name="Nature">
        <title>Genome sequence of the ultrasmall unicellular red alga Cyanidioschyzon merolae 10D.</title>
        <authorList>
            <person name="Matsuzaki M."/>
            <person name="Misumi O."/>
            <person name="Shin-i T."/>
            <person name="Maruyama S."/>
            <person name="Takahara M."/>
            <person name="Miyagishima S."/>
            <person name="Mori T."/>
            <person name="Nishida K."/>
            <person name="Yagisawa F."/>
            <person name="Nishida K."/>
            <person name="Yoshida Y."/>
            <person name="Nishimura Y."/>
            <person name="Nakao S."/>
            <person name="Kobayashi T."/>
            <person name="Momoyama Y."/>
            <person name="Higashiyama T."/>
            <person name="Minoda A."/>
            <person name="Sano M."/>
            <person name="Nomoto H."/>
            <person name="Oishi K."/>
            <person name="Hayashi H."/>
            <person name="Ohta F."/>
            <person name="Nishizaka S."/>
            <person name="Haga S."/>
            <person name="Miura S."/>
            <person name="Morishita T."/>
            <person name="Kabeya Y."/>
            <person name="Terasawa K."/>
            <person name="Suzuki Y."/>
            <person name="Ishii Y."/>
            <person name="Asakawa S."/>
            <person name="Takano H."/>
            <person name="Ohta N."/>
            <person name="Kuroiwa H."/>
            <person name="Tanaka K."/>
            <person name="Shimizu N."/>
            <person name="Sugano S."/>
            <person name="Sato N."/>
            <person name="Nozaki H."/>
            <person name="Ogasawara N."/>
            <person name="Kohara Y."/>
            <person name="Kuroiwa T."/>
        </authorList>
    </citation>
    <scope>NUCLEOTIDE SEQUENCE [LARGE SCALE GENOMIC DNA]</scope>
    <source>
        <strain evidence="3 4">10D</strain>
    </source>
</reference>
<dbReference type="InterPro" id="IPR004108">
    <property type="entry name" value="Fe_hydrogenase_lsu_C"/>
</dbReference>
<dbReference type="InterPro" id="IPR050340">
    <property type="entry name" value="Cytosolic_Fe-S_CAF"/>
</dbReference>
<dbReference type="AlphaFoldDB" id="M1VDA3"/>
<evidence type="ECO:0000313" key="4">
    <source>
        <dbReference type="Proteomes" id="UP000007014"/>
    </source>
</evidence>
<evidence type="ECO:0000256" key="1">
    <source>
        <dbReference type="ARBA" id="ARBA00006596"/>
    </source>
</evidence>
<dbReference type="PANTHER" id="PTHR11615">
    <property type="entry name" value="NITRATE, FORMATE, IRON DEHYDROGENASE"/>
    <property type="match status" value="1"/>
</dbReference>
<dbReference type="Gene3D" id="3.40.50.1780">
    <property type="match status" value="1"/>
</dbReference>
<dbReference type="Gramene" id="CML104CT">
    <property type="protein sequence ID" value="CML104CT"/>
    <property type="gene ID" value="CML104C"/>
</dbReference>
<sequence length="525" mass="58253">MPRDTQQSRFSTGLRVTDLDDFLPSSTACVLPLQGGLPPPGSVAAPVYSHNAHDANGETNTPVARVTLSDCLSCSGCITSAETVLLATHSVDNFVTACSQSADAFGAVVVAPAVVASLASVWKLAEIESVLERIQTIFDKFGAFAVVLNSVGRCLSVLETCAQAVERLQPDQNDGSGAQQPLFASACPGWTFYVEKTQPHLVSCLATAKSPQAMMQLLVRHELGEHAWTVSIAPCYDKKLESQRDAKDSEHVFVLTATEVLELAERAPPHMPNDARRQLRISQQVSALTKFRGAWWATFGGLSGGYAVEVFRYVAQYVFKHRVSDAVLEPAAVRERNPDLRQLLLYQHRSSGDFVVNFRPVIADDDLQLRYSVATAYGFRNIQNIVRQYKHTGRCNWNFVEVMACPGGCGNGNGLWVVQDTPTSTPVSAESVAPVANRVFAQRTRQERIQEMERSLQRLPCYHVDELPQLRELWATLREAEPQSLRFEFCGFNDRQQQEATYRQQDGDIKSQVTVSERHRLVHQW</sequence>
<dbReference type="STRING" id="280699.M1VDA3"/>
<evidence type="ECO:0000259" key="2">
    <source>
        <dbReference type="Pfam" id="PF02906"/>
    </source>
</evidence>
<dbReference type="HOGENOM" id="CLU_018240_0_1_1"/>
<protein>
    <submittedName>
        <fullName evidence="3">Similar to nuclear prelamin A recognition factor</fullName>
    </submittedName>
</protein>
<dbReference type="RefSeq" id="XP_005536753.1">
    <property type="nucleotide sequence ID" value="XM_005536696.1"/>
</dbReference>
<dbReference type="OrthoDB" id="10253113at2759"/>
<proteinExistence type="inferred from homology"/>
<keyword evidence="4" id="KW-1185">Reference proteome</keyword>
<accession>M1VDA3</accession>
<dbReference type="KEGG" id="cme:CYME_CML104C"/>
<dbReference type="eggNOG" id="KOG2439">
    <property type="taxonomic scope" value="Eukaryota"/>
</dbReference>
<organism evidence="3 4">
    <name type="scientific">Cyanidioschyzon merolae (strain NIES-3377 / 10D)</name>
    <name type="common">Unicellular red alga</name>
    <dbReference type="NCBI Taxonomy" id="280699"/>
    <lineage>
        <taxon>Eukaryota</taxon>
        <taxon>Rhodophyta</taxon>
        <taxon>Bangiophyceae</taxon>
        <taxon>Cyanidiales</taxon>
        <taxon>Cyanidiaceae</taxon>
        <taxon>Cyanidioschyzon</taxon>
    </lineage>
</organism>
<dbReference type="Pfam" id="PF02906">
    <property type="entry name" value="Fe_hyd_lg_C"/>
    <property type="match status" value="1"/>
</dbReference>